<keyword evidence="1" id="KW-0812">Transmembrane</keyword>
<dbReference type="Proteomes" id="UP000474777">
    <property type="component" value="Unassembled WGS sequence"/>
</dbReference>
<sequence length="179" mass="20639">MELTISGVSPGKEDLLLKGKLLWQLLNKNKETNLRLFGVWFGLLISLLLYAYSIKEIIEKTESAVLILVTGLIYFYSLMNHYINRRKYFNNLKEVAQQISDFGPFEISIDAEKIVYKNNLQQLSCTWNRVTSCTLYQNHIFILFNEEGLQKSIIIDKVDISEQAFEEILGFVANSCGIQ</sequence>
<protein>
    <recommendedName>
        <fullName evidence="4">YcxB-like protein domain-containing protein</fullName>
    </recommendedName>
</protein>
<organism evidence="2 3">
    <name type="scientific">Pontibacter burrus</name>
    <dbReference type="NCBI Taxonomy" id="2704466"/>
    <lineage>
        <taxon>Bacteria</taxon>
        <taxon>Pseudomonadati</taxon>
        <taxon>Bacteroidota</taxon>
        <taxon>Cytophagia</taxon>
        <taxon>Cytophagales</taxon>
        <taxon>Hymenobacteraceae</taxon>
        <taxon>Pontibacter</taxon>
    </lineage>
</organism>
<evidence type="ECO:0000256" key="1">
    <source>
        <dbReference type="SAM" id="Phobius"/>
    </source>
</evidence>
<dbReference type="RefSeq" id="WP_163914913.1">
    <property type="nucleotide sequence ID" value="NZ_JAAGWD010000004.1"/>
</dbReference>
<gene>
    <name evidence="2" type="ORF">GXP69_09980</name>
</gene>
<evidence type="ECO:0000313" key="2">
    <source>
        <dbReference type="EMBL" id="NEM98023.1"/>
    </source>
</evidence>
<reference evidence="2 3" key="1">
    <citation type="submission" date="2020-02" db="EMBL/GenBank/DDBJ databases">
        <authorList>
            <person name="Kim M.K."/>
        </authorList>
    </citation>
    <scope>NUCLEOTIDE SEQUENCE [LARGE SCALE GENOMIC DNA]</scope>
    <source>
        <strain evidence="2 3">BT327</strain>
    </source>
</reference>
<dbReference type="EMBL" id="JAAGWD010000004">
    <property type="protein sequence ID" value="NEM98023.1"/>
    <property type="molecule type" value="Genomic_DNA"/>
</dbReference>
<feature type="transmembrane region" description="Helical" evidence="1">
    <location>
        <begin position="34"/>
        <end position="52"/>
    </location>
</feature>
<name>A0A6B3LQA4_9BACT</name>
<accession>A0A6B3LQA4</accession>
<evidence type="ECO:0008006" key="4">
    <source>
        <dbReference type="Google" id="ProtNLM"/>
    </source>
</evidence>
<proteinExistence type="predicted"/>
<feature type="transmembrane region" description="Helical" evidence="1">
    <location>
        <begin position="64"/>
        <end position="83"/>
    </location>
</feature>
<keyword evidence="1" id="KW-0472">Membrane</keyword>
<keyword evidence="1" id="KW-1133">Transmembrane helix</keyword>
<dbReference type="AlphaFoldDB" id="A0A6B3LQA4"/>
<comment type="caution">
    <text evidence="2">The sequence shown here is derived from an EMBL/GenBank/DDBJ whole genome shotgun (WGS) entry which is preliminary data.</text>
</comment>
<evidence type="ECO:0000313" key="3">
    <source>
        <dbReference type="Proteomes" id="UP000474777"/>
    </source>
</evidence>
<keyword evidence="3" id="KW-1185">Reference proteome</keyword>